<evidence type="ECO:0000256" key="1">
    <source>
        <dbReference type="SAM" id="MobiDB-lite"/>
    </source>
</evidence>
<evidence type="ECO:0000313" key="2">
    <source>
        <dbReference type="EMBL" id="KAK3720714.1"/>
    </source>
</evidence>
<dbReference type="Proteomes" id="UP001283361">
    <property type="component" value="Unassembled WGS sequence"/>
</dbReference>
<organism evidence="2 3">
    <name type="scientific">Elysia crispata</name>
    <name type="common">lettuce slug</name>
    <dbReference type="NCBI Taxonomy" id="231223"/>
    <lineage>
        <taxon>Eukaryota</taxon>
        <taxon>Metazoa</taxon>
        <taxon>Spiralia</taxon>
        <taxon>Lophotrochozoa</taxon>
        <taxon>Mollusca</taxon>
        <taxon>Gastropoda</taxon>
        <taxon>Heterobranchia</taxon>
        <taxon>Euthyneura</taxon>
        <taxon>Panpulmonata</taxon>
        <taxon>Sacoglossa</taxon>
        <taxon>Placobranchoidea</taxon>
        <taxon>Plakobranchidae</taxon>
        <taxon>Elysia</taxon>
    </lineage>
</organism>
<accession>A0AAE0XWC7</accession>
<comment type="caution">
    <text evidence="2">The sequence shown here is derived from an EMBL/GenBank/DDBJ whole genome shotgun (WGS) entry which is preliminary data.</text>
</comment>
<keyword evidence="3" id="KW-1185">Reference proteome</keyword>
<evidence type="ECO:0000313" key="3">
    <source>
        <dbReference type="Proteomes" id="UP001283361"/>
    </source>
</evidence>
<protein>
    <submittedName>
        <fullName evidence="2">Uncharacterized protein</fullName>
    </submittedName>
</protein>
<proteinExistence type="predicted"/>
<gene>
    <name evidence="2" type="ORF">RRG08_057185</name>
</gene>
<feature type="region of interest" description="Disordered" evidence="1">
    <location>
        <begin position="1"/>
        <end position="57"/>
    </location>
</feature>
<dbReference type="EMBL" id="JAWDGP010007404">
    <property type="protein sequence ID" value="KAK3720714.1"/>
    <property type="molecule type" value="Genomic_DNA"/>
</dbReference>
<feature type="compositionally biased region" description="Acidic residues" evidence="1">
    <location>
        <begin position="18"/>
        <end position="36"/>
    </location>
</feature>
<sequence>MTRTLTWGDNGLRPQHDNDDDGDDDDDDDDEEDDDGKDGMILMGNKDDNSVDNDYGDDDGNLEVGLVIDPSLDVTNRFLVLETRAWPSLAEPRPASGPMCGPD</sequence>
<dbReference type="AlphaFoldDB" id="A0AAE0XWC7"/>
<name>A0AAE0XWC7_9GAST</name>
<reference evidence="2" key="1">
    <citation type="journal article" date="2023" name="G3 (Bethesda)">
        <title>A reference genome for the long-term kleptoplast-retaining sea slug Elysia crispata morphotype clarki.</title>
        <authorList>
            <person name="Eastman K.E."/>
            <person name="Pendleton A.L."/>
            <person name="Shaikh M.A."/>
            <person name="Suttiyut T."/>
            <person name="Ogas R."/>
            <person name="Tomko P."/>
            <person name="Gavelis G."/>
            <person name="Widhalm J.R."/>
            <person name="Wisecaver J.H."/>
        </authorList>
    </citation>
    <scope>NUCLEOTIDE SEQUENCE</scope>
    <source>
        <strain evidence="2">ECLA1</strain>
    </source>
</reference>